<feature type="transmembrane region" description="Helical" evidence="1">
    <location>
        <begin position="187"/>
        <end position="215"/>
    </location>
</feature>
<dbReference type="PANTHER" id="PTHR31881:SF6">
    <property type="entry name" value="OS09G0494600 PROTEIN"/>
    <property type="match status" value="1"/>
</dbReference>
<evidence type="ECO:0000313" key="2">
    <source>
        <dbReference type="EMBL" id="NHO65514.1"/>
    </source>
</evidence>
<dbReference type="PANTHER" id="PTHR31881">
    <property type="match status" value="1"/>
</dbReference>
<name>A0A9E5MJR1_9GAMM</name>
<dbReference type="Proteomes" id="UP000787472">
    <property type="component" value="Unassembled WGS sequence"/>
</dbReference>
<keyword evidence="1" id="KW-0812">Transmembrane</keyword>
<keyword evidence="1" id="KW-0472">Membrane</keyword>
<accession>A0A9E5MJR1</accession>
<dbReference type="EMBL" id="JAAONZ010000004">
    <property type="protein sequence ID" value="NHO65514.1"/>
    <property type="molecule type" value="Genomic_DNA"/>
</dbReference>
<feature type="transmembrane region" description="Helical" evidence="1">
    <location>
        <begin position="6"/>
        <end position="23"/>
    </location>
</feature>
<reference evidence="2" key="1">
    <citation type="submission" date="2020-03" db="EMBL/GenBank/DDBJ databases">
        <authorList>
            <person name="Guo F."/>
        </authorList>
    </citation>
    <scope>NUCLEOTIDE SEQUENCE</scope>
    <source>
        <strain evidence="2">JCM 30134</strain>
    </source>
</reference>
<proteinExistence type="predicted"/>
<dbReference type="AlphaFoldDB" id="A0A9E5MJR1"/>
<comment type="caution">
    <text evidence="2">The sequence shown here is derived from an EMBL/GenBank/DDBJ whole genome shotgun (WGS) entry which is preliminary data.</text>
</comment>
<dbReference type="InterPro" id="IPR006747">
    <property type="entry name" value="DUF599"/>
</dbReference>
<evidence type="ECO:0000313" key="3">
    <source>
        <dbReference type="Proteomes" id="UP000787472"/>
    </source>
</evidence>
<keyword evidence="1" id="KW-1133">Transmembrane helix</keyword>
<organism evidence="2 3">
    <name type="scientific">Pseudomaricurvus hydrocarbonicus</name>
    <dbReference type="NCBI Taxonomy" id="1470433"/>
    <lineage>
        <taxon>Bacteria</taxon>
        <taxon>Pseudomonadati</taxon>
        <taxon>Pseudomonadota</taxon>
        <taxon>Gammaproteobacteria</taxon>
        <taxon>Cellvibrionales</taxon>
        <taxon>Cellvibrionaceae</taxon>
        <taxon>Pseudomaricurvus</taxon>
    </lineage>
</organism>
<protein>
    <submittedName>
        <fullName evidence="2">DUF599 domain-containing protein</fullName>
    </submittedName>
</protein>
<sequence length="245" mass="27934">MEHMTDWVNLGCLVWFLGCWVGYSRFARHMAKRTDCLASVMHSFRLAWMREVLFREIRMPDASIIANLERSVSFMASTTILVLAGIVTVLASSDQVYGLLQHLPFVAATTSAQLQFKLLVLVFIFVYAFFTFTWSLRQFSFCNVILGATPIFKPGDIDQAQRDTYARHTGKVLDQASHSYNFGLRAYYFSMAMLAWFIHPLAFVLAVALVVAILYRREFHSRTLHAMVEVSQDWGKPTAPDDHAS</sequence>
<feature type="transmembrane region" description="Helical" evidence="1">
    <location>
        <begin position="118"/>
        <end position="136"/>
    </location>
</feature>
<keyword evidence="3" id="KW-1185">Reference proteome</keyword>
<evidence type="ECO:0000256" key="1">
    <source>
        <dbReference type="SAM" id="Phobius"/>
    </source>
</evidence>
<dbReference type="Pfam" id="PF04654">
    <property type="entry name" value="DUF599"/>
    <property type="match status" value="1"/>
</dbReference>
<gene>
    <name evidence="2" type="ORF">G8770_08185</name>
</gene>